<reference evidence="1" key="1">
    <citation type="journal article" date="2019" name="Sci. Rep.">
        <title>Draft genome of Tanacetum cinerariifolium, the natural source of mosquito coil.</title>
        <authorList>
            <person name="Yamashiro T."/>
            <person name="Shiraishi A."/>
            <person name="Satake H."/>
            <person name="Nakayama K."/>
        </authorList>
    </citation>
    <scope>NUCLEOTIDE SEQUENCE</scope>
</reference>
<evidence type="ECO:0000313" key="1">
    <source>
        <dbReference type="EMBL" id="GEU40865.1"/>
    </source>
</evidence>
<feature type="non-terminal residue" evidence="1">
    <location>
        <position position="75"/>
    </location>
</feature>
<proteinExistence type="predicted"/>
<gene>
    <name evidence="1" type="ORF">Tci_012843</name>
</gene>
<name>A0A6L2JYC9_TANCI</name>
<dbReference type="EMBL" id="BKCJ010001361">
    <property type="protein sequence ID" value="GEU40865.1"/>
    <property type="molecule type" value="Genomic_DNA"/>
</dbReference>
<organism evidence="1">
    <name type="scientific">Tanacetum cinerariifolium</name>
    <name type="common">Dalmatian daisy</name>
    <name type="synonym">Chrysanthemum cinerariifolium</name>
    <dbReference type="NCBI Taxonomy" id="118510"/>
    <lineage>
        <taxon>Eukaryota</taxon>
        <taxon>Viridiplantae</taxon>
        <taxon>Streptophyta</taxon>
        <taxon>Embryophyta</taxon>
        <taxon>Tracheophyta</taxon>
        <taxon>Spermatophyta</taxon>
        <taxon>Magnoliopsida</taxon>
        <taxon>eudicotyledons</taxon>
        <taxon>Gunneridae</taxon>
        <taxon>Pentapetalae</taxon>
        <taxon>asterids</taxon>
        <taxon>campanulids</taxon>
        <taxon>Asterales</taxon>
        <taxon>Asteraceae</taxon>
        <taxon>Asteroideae</taxon>
        <taxon>Anthemideae</taxon>
        <taxon>Anthemidinae</taxon>
        <taxon>Tanacetum</taxon>
    </lineage>
</organism>
<accession>A0A6L2JYC9</accession>
<dbReference type="AlphaFoldDB" id="A0A6L2JYC9"/>
<protein>
    <submittedName>
        <fullName evidence="1">Uncharacterized protein</fullName>
    </submittedName>
</protein>
<comment type="caution">
    <text evidence="1">The sequence shown here is derived from an EMBL/GenBank/DDBJ whole genome shotgun (WGS) entry which is preliminary data.</text>
</comment>
<sequence length="75" mass="8580">MQIMKDLKELLHLVRSFFMELLIIKSRRIRNVRLGLSLQNIGFQNRSGNNRRLDVSANLGAQGVMWLLGDQVGSL</sequence>